<proteinExistence type="predicted"/>
<accession>A0A0G1BM19</accession>
<evidence type="ECO:0000256" key="1">
    <source>
        <dbReference type="SAM" id="Phobius"/>
    </source>
</evidence>
<organism evidence="3 4">
    <name type="scientific">Candidatus Gottesmanbacteria bacterium GW2011_GWA2_42_18</name>
    <dbReference type="NCBI Taxonomy" id="1618442"/>
    <lineage>
        <taxon>Bacteria</taxon>
        <taxon>Candidatus Gottesmaniibacteriota</taxon>
    </lineage>
</organism>
<feature type="transmembrane region" description="Helical" evidence="1">
    <location>
        <begin position="36"/>
        <end position="57"/>
    </location>
</feature>
<comment type="caution">
    <text evidence="3">The sequence shown here is derived from an EMBL/GenBank/DDBJ whole genome shotgun (WGS) entry which is preliminary data.</text>
</comment>
<keyword evidence="1" id="KW-0472">Membrane</keyword>
<evidence type="ECO:0000259" key="2">
    <source>
        <dbReference type="Pfam" id="PF18893"/>
    </source>
</evidence>
<sequence length="78" mass="9055">MGFFPENKWVYLPVIALELIMKGFALWKAAKKDHKYWFVALLVLNTVGVLPVIYLLFFADRARAETKPTRKSVGRKNK</sequence>
<keyword evidence="1" id="KW-1133">Transmembrane helix</keyword>
<protein>
    <recommendedName>
        <fullName evidence="2">DUF5652 domain-containing protein</fullName>
    </recommendedName>
</protein>
<keyword evidence="1" id="KW-0812">Transmembrane</keyword>
<dbReference type="Proteomes" id="UP000034320">
    <property type="component" value="Unassembled WGS sequence"/>
</dbReference>
<evidence type="ECO:0000313" key="4">
    <source>
        <dbReference type="Proteomes" id="UP000034320"/>
    </source>
</evidence>
<evidence type="ECO:0000313" key="3">
    <source>
        <dbReference type="EMBL" id="KKS47316.1"/>
    </source>
</evidence>
<dbReference type="EMBL" id="LCDD01000006">
    <property type="protein sequence ID" value="KKS47316.1"/>
    <property type="molecule type" value="Genomic_DNA"/>
</dbReference>
<feature type="domain" description="DUF5652" evidence="2">
    <location>
        <begin position="7"/>
        <end position="64"/>
    </location>
</feature>
<reference evidence="3 4" key="1">
    <citation type="journal article" date="2015" name="Nature">
        <title>rRNA introns, odd ribosomes, and small enigmatic genomes across a large radiation of phyla.</title>
        <authorList>
            <person name="Brown C.T."/>
            <person name="Hug L.A."/>
            <person name="Thomas B.C."/>
            <person name="Sharon I."/>
            <person name="Castelle C.J."/>
            <person name="Singh A."/>
            <person name="Wilkins M.J."/>
            <person name="Williams K.H."/>
            <person name="Banfield J.F."/>
        </authorList>
    </citation>
    <scope>NUCLEOTIDE SEQUENCE [LARGE SCALE GENOMIC DNA]</scope>
</reference>
<dbReference type="InterPro" id="IPR043712">
    <property type="entry name" value="DUF5652"/>
</dbReference>
<dbReference type="Pfam" id="PF18893">
    <property type="entry name" value="DUF5652"/>
    <property type="match status" value="1"/>
</dbReference>
<name>A0A0G1BM19_9BACT</name>
<gene>
    <name evidence="3" type="ORF">UV09_C0006G0025</name>
</gene>
<feature type="transmembrane region" description="Helical" evidence="1">
    <location>
        <begin position="9"/>
        <end position="30"/>
    </location>
</feature>
<dbReference type="AlphaFoldDB" id="A0A0G1BM19"/>